<feature type="domain" description="Schlafen AlbA-2" evidence="1">
    <location>
        <begin position="201"/>
        <end position="328"/>
    </location>
</feature>
<evidence type="ECO:0000259" key="1">
    <source>
        <dbReference type="Pfam" id="PF04326"/>
    </source>
</evidence>
<accession>A0A6G1A6P5</accession>
<evidence type="ECO:0000313" key="4">
    <source>
        <dbReference type="Proteomes" id="UP000475037"/>
    </source>
</evidence>
<dbReference type="InterPro" id="IPR038461">
    <property type="entry name" value="Schlafen_AlbA_2_dom_sf"/>
</dbReference>
<name>A0A6G1A6P5_CROCR</name>
<dbReference type="PANTHER" id="PTHR12155:SF2">
    <property type="entry name" value="RIBONUCLEASE SLFN12"/>
    <property type="match status" value="1"/>
</dbReference>
<dbReference type="PANTHER" id="PTHR12155">
    <property type="entry name" value="SCHLAFEN"/>
    <property type="match status" value="1"/>
</dbReference>
<protein>
    <submittedName>
        <fullName evidence="3">SLN12 protein</fullName>
    </submittedName>
</protein>
<dbReference type="InterPro" id="IPR029684">
    <property type="entry name" value="Schlafen"/>
</dbReference>
<feature type="domain" description="Poxin-Schlafen/Schlafen-like N-terminal" evidence="2">
    <location>
        <begin position="87"/>
        <end position="199"/>
    </location>
</feature>
<dbReference type="InterPro" id="IPR031450">
    <property type="entry name" value="Poxin-SLFN/SLFN_N"/>
</dbReference>
<dbReference type="InterPro" id="IPR007421">
    <property type="entry name" value="Schlafen_AlbA_2_dom"/>
</dbReference>
<organism evidence="3 4">
    <name type="scientific">Crocuta crocuta</name>
    <name type="common">Spotted hyena</name>
    <dbReference type="NCBI Taxonomy" id="9678"/>
    <lineage>
        <taxon>Eukaryota</taxon>
        <taxon>Metazoa</taxon>
        <taxon>Chordata</taxon>
        <taxon>Craniata</taxon>
        <taxon>Vertebrata</taxon>
        <taxon>Euteleostomi</taxon>
        <taxon>Mammalia</taxon>
        <taxon>Eutheria</taxon>
        <taxon>Laurasiatheria</taxon>
        <taxon>Carnivora</taxon>
        <taxon>Feliformia</taxon>
        <taxon>Hyaenidae</taxon>
        <taxon>Crocuta</taxon>
    </lineage>
</organism>
<evidence type="ECO:0000259" key="2">
    <source>
        <dbReference type="Pfam" id="PF17057"/>
    </source>
</evidence>
<sequence>MATGKMNINVNLEINSAQLVLNVGRVTLGAKNRNKMKDRKLCKKQNEDILQAVIALLNSGGGMIEVEIENENYSYQRDGIGQDLEKSFANILPSIHNYLAFMQKDKYFNIFVNSWSSETSGLQIVTLKTNLYRRDVTCTNMMRVTDTLEILKAKSKTGRRLSGPKLPPQADVQKESDIKDLADAFFNRTQLRYKEKVPFTESTHVEMKAFSTGKWLQRVKEILPHYVSAFANTDGGYLFIVLNEEKEVIGFKTRVEDFNRIETEIKKHIRELPIYHFCRQKKHIKSTCKFIPVYDERNACRYVCALKIRPFCCVVFAKEPESWHVKDNKVKQFTVEEWTSTMLPANP</sequence>
<dbReference type="Pfam" id="PF04326">
    <property type="entry name" value="SLFN_AlbA_2"/>
    <property type="match status" value="1"/>
</dbReference>
<gene>
    <name evidence="3" type="primary">Slfn12</name>
    <name evidence="3" type="ORF">FOF47_R21270</name>
</gene>
<feature type="non-terminal residue" evidence="3">
    <location>
        <position position="1"/>
    </location>
</feature>
<evidence type="ECO:0000313" key="3">
    <source>
        <dbReference type="EMBL" id="KAF0871234.1"/>
    </source>
</evidence>
<dbReference type="FunFam" id="3.30.950.30:FF:000001">
    <property type="entry name" value="Schlafen family member 14"/>
    <property type="match status" value="1"/>
</dbReference>
<dbReference type="AlphaFoldDB" id="A0A6G1A6P5"/>
<proteinExistence type="predicted"/>
<reference evidence="3 4" key="1">
    <citation type="submission" date="2019-11" db="EMBL/GenBank/DDBJ databases">
        <authorList>
            <person name="Yang C."/>
            <person name="Li F."/>
        </authorList>
    </citation>
    <scope>NUCLEOTIDE SEQUENCE [LARGE SCALE GENOMIC DNA]</scope>
    <source>
        <strain evidence="3">KB4526</strain>
        <tissue evidence="3">Muscle</tissue>
    </source>
</reference>
<dbReference type="Proteomes" id="UP000475037">
    <property type="component" value="Unassembled WGS sequence"/>
</dbReference>
<comment type="caution">
    <text evidence="3">The sequence shown here is derived from an EMBL/GenBank/DDBJ whole genome shotgun (WGS) entry which is preliminary data.</text>
</comment>
<dbReference type="Pfam" id="PF17057">
    <property type="entry name" value="B3R"/>
    <property type="match status" value="1"/>
</dbReference>
<dbReference type="EMBL" id="VOAJ01024660">
    <property type="protein sequence ID" value="KAF0871234.1"/>
    <property type="molecule type" value="Genomic_DNA"/>
</dbReference>
<dbReference type="Gene3D" id="3.30.950.30">
    <property type="entry name" value="Schlafen, AAA domain"/>
    <property type="match status" value="1"/>
</dbReference>
<feature type="non-terminal residue" evidence="3">
    <location>
        <position position="347"/>
    </location>
</feature>
<keyword evidence="4" id="KW-1185">Reference proteome</keyword>